<reference evidence="6" key="2">
    <citation type="submission" date="2020-04" db="EMBL/GenBank/DDBJ databases">
        <authorList>
            <consortium name="NCBI Genome Project"/>
        </authorList>
    </citation>
    <scope>NUCLEOTIDE SEQUENCE</scope>
    <source>
        <strain evidence="6">CBS 781.70</strain>
    </source>
</reference>
<dbReference type="FunFam" id="3.80.10.10:FF:000601">
    <property type="entry name" value="DNA repair protein Rad7, protein"/>
    <property type="match status" value="1"/>
</dbReference>
<dbReference type="PANTHER" id="PTHR13318">
    <property type="entry name" value="PARTNER OF PAIRED, ISOFORM B-RELATED"/>
    <property type="match status" value="1"/>
</dbReference>
<evidence type="ECO:0000313" key="6">
    <source>
        <dbReference type="RefSeq" id="XP_033530415.1"/>
    </source>
</evidence>
<evidence type="ECO:0000256" key="1">
    <source>
        <dbReference type="SAM" id="MobiDB-lite"/>
    </source>
</evidence>
<feature type="region of interest" description="Disordered" evidence="1">
    <location>
        <begin position="144"/>
        <end position="163"/>
    </location>
</feature>
<gene>
    <name evidence="4 6" type="ORF">P152DRAFT_404671</name>
</gene>
<reference evidence="4 6" key="1">
    <citation type="submission" date="2020-01" db="EMBL/GenBank/DDBJ databases">
        <authorList>
            <consortium name="DOE Joint Genome Institute"/>
            <person name="Haridas S."/>
            <person name="Albert R."/>
            <person name="Binder M."/>
            <person name="Bloem J."/>
            <person name="Labutti K."/>
            <person name="Salamov A."/>
            <person name="Andreopoulos B."/>
            <person name="Baker S.E."/>
            <person name="Barry K."/>
            <person name="Bills G."/>
            <person name="Bluhm B.H."/>
            <person name="Cannon C."/>
            <person name="Castanera R."/>
            <person name="Culley D.E."/>
            <person name="Daum C."/>
            <person name="Ezra D."/>
            <person name="Gonzalez J.B."/>
            <person name="Henrissat B."/>
            <person name="Kuo A."/>
            <person name="Liang C."/>
            <person name="Lipzen A."/>
            <person name="Lutzoni F."/>
            <person name="Magnuson J."/>
            <person name="Mondo S."/>
            <person name="Nolan M."/>
            <person name="Ohm R."/>
            <person name="Pangilinan J."/>
            <person name="Park H.-J."/>
            <person name="Ramirez L."/>
            <person name="Alfaro M."/>
            <person name="Sun H."/>
            <person name="Tritt A."/>
            <person name="Yoshinaga Y."/>
            <person name="Zwiers L.-H."/>
            <person name="Turgeon B.G."/>
            <person name="Goodwin S.B."/>
            <person name="Spatafora J.W."/>
            <person name="Crous P.W."/>
            <person name="Grigoriev I.V."/>
        </authorList>
    </citation>
    <scope>NUCLEOTIDE SEQUENCE</scope>
    <source>
        <strain evidence="4 6">CBS 781.70</strain>
    </source>
</reference>
<dbReference type="GO" id="GO:0031146">
    <property type="term" value="P:SCF-dependent proteasomal ubiquitin-dependent protein catabolic process"/>
    <property type="evidence" value="ECO:0007669"/>
    <property type="project" value="TreeGrafter"/>
</dbReference>
<feature type="domain" description="DNA repair protein rhp7 treble clef" evidence="2">
    <location>
        <begin position="103"/>
        <end position="140"/>
    </location>
</feature>
<dbReference type="InterPro" id="IPR032675">
    <property type="entry name" value="LRR_dom_sf"/>
</dbReference>
<sequence>MENADDTIVIPNTEEDDSDAVPALKRRKLDKGKGKARVQSSDEDDDLPVKGKGTGKKGKGKGKAGKGKGKGKKKPRGSEDDSESEDADDFLARDMYKKGKKLPGQLENCEECRKRFTVTPYSKTGSDGGLLCAPCGKLLKGEEAKAKKKTQKPAVTGRRRRKVESEKLDGRIGVGAKSLVQLSIEKIARYAEDVEGFGDISDPLLRKLSHIFTKNRVLKPETLDLFLRNDNRKIEIHDAAYLETDNYDRVFMECPQMEDITFGNACQLKDQNLQYMLEKARHIKHLKLYAANLITTDMWNTYLTEHGPNLETLKLTWLNASFDDSTMEVLAKRCMQLTRLKLELCGKITDEGLKHLKDLPRLAHLSLHLTQPTDPEIIESIIAAHGARLQTLCLAHIPEATNSLLNTISSHCTRLSKLRLSSAENLTDEGIATMFNEWTGKNPPLSFIDMNSTRSVDYVMPEGPDEEAVGLASAGFIALMKHSGSALRKLNVSSCRHISMAAFSEVFGTGSTYPNLEDIDLSFCGEVDSYVMAGIFRSCPNLTRVIAFGCFRIEEVAVPKKAVLIGMPRAQDAIEQFGGVGMDMMGVDGGKEVTVEA</sequence>
<feature type="compositionally biased region" description="Acidic residues" evidence="1">
    <location>
        <begin position="80"/>
        <end position="89"/>
    </location>
</feature>
<dbReference type="SUPFAM" id="SSF52047">
    <property type="entry name" value="RNI-like"/>
    <property type="match status" value="1"/>
</dbReference>
<dbReference type="SMART" id="SM00367">
    <property type="entry name" value="LRR_CC"/>
    <property type="match status" value="7"/>
</dbReference>
<dbReference type="Gene3D" id="3.80.10.10">
    <property type="entry name" value="Ribonuclease Inhibitor"/>
    <property type="match status" value="2"/>
</dbReference>
<organism evidence="4">
    <name type="scientific">Eremomyces bilateralis CBS 781.70</name>
    <dbReference type="NCBI Taxonomy" id="1392243"/>
    <lineage>
        <taxon>Eukaryota</taxon>
        <taxon>Fungi</taxon>
        <taxon>Dikarya</taxon>
        <taxon>Ascomycota</taxon>
        <taxon>Pezizomycotina</taxon>
        <taxon>Dothideomycetes</taxon>
        <taxon>Dothideomycetes incertae sedis</taxon>
        <taxon>Eremomycetales</taxon>
        <taxon>Eremomycetaceae</taxon>
        <taxon>Eremomyces</taxon>
    </lineage>
</organism>
<dbReference type="GeneID" id="54417344"/>
<feature type="compositionally biased region" description="Basic residues" evidence="1">
    <location>
        <begin position="53"/>
        <end position="75"/>
    </location>
</feature>
<dbReference type="Pfam" id="PF25372">
    <property type="entry name" value="DUF7885"/>
    <property type="match status" value="1"/>
</dbReference>
<dbReference type="EMBL" id="ML975179">
    <property type="protein sequence ID" value="KAF1808784.1"/>
    <property type="molecule type" value="Genomic_DNA"/>
</dbReference>
<dbReference type="OrthoDB" id="1924287at2759"/>
<feature type="region of interest" description="Disordered" evidence="1">
    <location>
        <begin position="1"/>
        <end position="89"/>
    </location>
</feature>
<dbReference type="RefSeq" id="XP_033530415.1">
    <property type="nucleotide sequence ID" value="XM_033676774.1"/>
</dbReference>
<dbReference type="AlphaFoldDB" id="A0A6G1FSN3"/>
<dbReference type="PANTHER" id="PTHR13318:SF234">
    <property type="entry name" value="RNI-LIKE PROTEIN"/>
    <property type="match status" value="1"/>
</dbReference>
<dbReference type="Pfam" id="PF23550">
    <property type="entry name" value="zf_Tbcl_Rhp7"/>
    <property type="match status" value="1"/>
</dbReference>
<dbReference type="InterPro" id="IPR057207">
    <property type="entry name" value="FBXL15_LRR"/>
</dbReference>
<accession>A0A6G1FSN3</accession>
<evidence type="ECO:0000313" key="4">
    <source>
        <dbReference type="EMBL" id="KAF1808784.1"/>
    </source>
</evidence>
<dbReference type="Proteomes" id="UP000504638">
    <property type="component" value="Unplaced"/>
</dbReference>
<name>A0A6G1FSN3_9PEZI</name>
<reference evidence="6" key="3">
    <citation type="submission" date="2025-04" db="UniProtKB">
        <authorList>
            <consortium name="RefSeq"/>
        </authorList>
    </citation>
    <scope>IDENTIFICATION</scope>
    <source>
        <strain evidence="6">CBS 781.70</strain>
    </source>
</reference>
<dbReference type="GO" id="GO:0019005">
    <property type="term" value="C:SCF ubiquitin ligase complex"/>
    <property type="evidence" value="ECO:0007669"/>
    <property type="project" value="TreeGrafter"/>
</dbReference>
<evidence type="ECO:0000259" key="2">
    <source>
        <dbReference type="Pfam" id="PF23550"/>
    </source>
</evidence>
<dbReference type="InterPro" id="IPR056451">
    <property type="entry name" value="Znf_Tbcl_Rhp7"/>
</dbReference>
<keyword evidence="5" id="KW-1185">Reference proteome</keyword>
<dbReference type="InterPro" id="IPR006553">
    <property type="entry name" value="Leu-rich_rpt_Cys-con_subtyp"/>
</dbReference>
<proteinExistence type="predicted"/>
<feature type="compositionally biased region" description="Basic residues" evidence="1">
    <location>
        <begin position="146"/>
        <end position="162"/>
    </location>
</feature>
<protein>
    <submittedName>
        <fullName evidence="4 6">RNI-like protein</fullName>
    </submittedName>
</protein>
<evidence type="ECO:0000259" key="3">
    <source>
        <dbReference type="Pfam" id="PF25372"/>
    </source>
</evidence>
<evidence type="ECO:0000313" key="5">
    <source>
        <dbReference type="Proteomes" id="UP000504638"/>
    </source>
</evidence>
<feature type="compositionally biased region" description="Basic residues" evidence="1">
    <location>
        <begin position="24"/>
        <end position="36"/>
    </location>
</feature>
<feature type="domain" description="F-box/LRR-repeat protein 15-like leucin rich repeat" evidence="3">
    <location>
        <begin position="253"/>
        <end position="431"/>
    </location>
</feature>